<dbReference type="Proteomes" id="UP000252631">
    <property type="component" value="Unassembled WGS sequence"/>
</dbReference>
<evidence type="ECO:0000313" key="4">
    <source>
        <dbReference type="Proteomes" id="UP000252631"/>
    </source>
</evidence>
<evidence type="ECO:0000313" key="3">
    <source>
        <dbReference type="EMBL" id="SSW92612.1"/>
    </source>
</evidence>
<keyword evidence="5" id="KW-1185">Reference proteome</keyword>
<protein>
    <submittedName>
        <fullName evidence="3">Uncharacterized protein</fullName>
    </submittedName>
</protein>
<feature type="transmembrane region" description="Helical" evidence="1">
    <location>
        <begin position="20"/>
        <end position="43"/>
    </location>
</feature>
<evidence type="ECO:0000313" key="5">
    <source>
        <dbReference type="Proteomes" id="UP000256343"/>
    </source>
</evidence>
<reference evidence="3 4" key="1">
    <citation type="submission" date="2017-08" db="EMBL/GenBank/DDBJ databases">
        <authorList>
            <person name="de Groot N.N."/>
        </authorList>
    </citation>
    <scope>NUCLEOTIDE SEQUENCE [LARGE SCALE GENOMIC DNA]</scope>
    <source>
        <strain evidence="3 4">JA575</strain>
    </source>
</reference>
<dbReference type="EMBL" id="UFQQ01000022">
    <property type="protein sequence ID" value="SSW92612.1"/>
    <property type="molecule type" value="Genomic_DNA"/>
</dbReference>
<evidence type="ECO:0000256" key="1">
    <source>
        <dbReference type="SAM" id="Phobius"/>
    </source>
</evidence>
<dbReference type="Proteomes" id="UP000256343">
    <property type="component" value="Unassembled WGS sequence"/>
</dbReference>
<gene>
    <name evidence="2" type="ORF">BJ125_12239</name>
    <name evidence="3" type="ORF">SAMN05892882_12239</name>
</gene>
<keyword evidence="1" id="KW-1133">Transmembrane helix</keyword>
<accession>A0A336JSM8</accession>
<keyword evidence="1" id="KW-0812">Transmembrane</keyword>
<organism evidence="3 4">
    <name type="scientific">Rhodopseudomonas pentothenatexigens</name>
    <dbReference type="NCBI Taxonomy" id="999699"/>
    <lineage>
        <taxon>Bacteria</taxon>
        <taxon>Pseudomonadati</taxon>
        <taxon>Pseudomonadota</taxon>
        <taxon>Alphaproteobacteria</taxon>
        <taxon>Hyphomicrobiales</taxon>
        <taxon>Nitrobacteraceae</taxon>
        <taxon>Rhodopseudomonas</taxon>
    </lineage>
</organism>
<name>A0A336JSM8_9BRAD</name>
<evidence type="ECO:0000313" key="2">
    <source>
        <dbReference type="EMBL" id="RED28512.1"/>
    </source>
</evidence>
<reference evidence="2 5" key="2">
    <citation type="submission" date="2018-07" db="EMBL/GenBank/DDBJ databases">
        <title>Genomic Encyclopedia of Archaeal and Bacterial Type Strains, Phase II (KMG-II): from individual species to whole genera.</title>
        <authorList>
            <person name="Goeker M."/>
        </authorList>
    </citation>
    <scope>NUCLEOTIDE SEQUENCE [LARGE SCALE GENOMIC DNA]</scope>
    <source>
        <strain evidence="2 5">JA575</strain>
    </source>
</reference>
<proteinExistence type="predicted"/>
<dbReference type="RefSeq" id="WP_147270254.1">
    <property type="nucleotide sequence ID" value="NZ_QRDT01000022.1"/>
</dbReference>
<dbReference type="AlphaFoldDB" id="A0A336JSM8"/>
<sequence>MAEPNKLVRNERRKLRATWYNNASIAVLVAGFLSPFWTIIYGTTAAAADDFSRTVGFLVCIAAGVFLRFAGRWALGGLEE</sequence>
<feature type="transmembrane region" description="Helical" evidence="1">
    <location>
        <begin position="55"/>
        <end position="75"/>
    </location>
</feature>
<keyword evidence="1" id="KW-0472">Membrane</keyword>
<dbReference type="OrthoDB" id="8141173at2"/>
<dbReference type="EMBL" id="QRDT01000022">
    <property type="protein sequence ID" value="RED28512.1"/>
    <property type="molecule type" value="Genomic_DNA"/>
</dbReference>